<dbReference type="EMBL" id="OCZC01000085">
    <property type="protein sequence ID" value="SOO26630.1"/>
    <property type="molecule type" value="Genomic_DNA"/>
</dbReference>
<proteinExistence type="predicted"/>
<comment type="caution">
    <text evidence="1">The sequence shown here is derived from an EMBL/GenBank/DDBJ whole genome shotgun (WGS) entry which is preliminary data.</text>
</comment>
<evidence type="ECO:0000313" key="2">
    <source>
        <dbReference type="Proteomes" id="UP000234345"/>
    </source>
</evidence>
<dbReference type="AlphaFoldDB" id="A0A7Z7NJ67"/>
<protein>
    <submittedName>
        <fullName evidence="1">Uncharacterized protein</fullName>
    </submittedName>
</protein>
<dbReference type="Proteomes" id="UP000234345">
    <property type="component" value="Unassembled WGS sequence"/>
</dbReference>
<gene>
    <name evidence="1" type="ORF">XFF6991_570195</name>
</gene>
<organism evidence="1 2">
    <name type="scientific">Xanthomonas campestris pv. phaseoli</name>
    <dbReference type="NCBI Taxonomy" id="317013"/>
    <lineage>
        <taxon>Bacteria</taxon>
        <taxon>Pseudomonadati</taxon>
        <taxon>Pseudomonadota</taxon>
        <taxon>Gammaproteobacteria</taxon>
        <taxon>Lysobacterales</taxon>
        <taxon>Lysobacteraceae</taxon>
        <taxon>Xanthomonas</taxon>
    </lineage>
</organism>
<accession>A0A7Z7NJ67</accession>
<evidence type="ECO:0000313" key="1">
    <source>
        <dbReference type="EMBL" id="SOO26630.1"/>
    </source>
</evidence>
<reference evidence="1 2" key="1">
    <citation type="submission" date="2017-10" db="EMBL/GenBank/DDBJ databases">
        <authorList>
            <person name="Regsiter A."/>
            <person name="William W."/>
        </authorList>
    </citation>
    <scope>NUCLEOTIDE SEQUENCE [LARGE SCALE GENOMIC DNA]</scope>
    <source>
        <strain evidence="1 2">CFBP6991</strain>
    </source>
</reference>
<name>A0A7Z7NJ67_XANCH</name>
<sequence length="60" mass="6242">MRASAAGPAQRCAMPRDVSALAYVSAPAVQSVPEVRGKRNATGQDGPPACVRCTRAAPYR</sequence>